<evidence type="ECO:0000256" key="5">
    <source>
        <dbReference type="ARBA" id="ARBA00022692"/>
    </source>
</evidence>
<keyword evidence="9" id="KW-0408">Iron</keyword>
<dbReference type="EMBL" id="MCFJ01000002">
    <property type="protein sequence ID" value="ORY69895.1"/>
    <property type="molecule type" value="Genomic_DNA"/>
</dbReference>
<dbReference type="InterPro" id="IPR045150">
    <property type="entry name" value="CYB561D1/2"/>
</dbReference>
<feature type="compositionally biased region" description="Basic and acidic residues" evidence="11">
    <location>
        <begin position="352"/>
        <end position="364"/>
    </location>
</feature>
<organism evidence="14 15">
    <name type="scientific">Pseudomassariella vexata</name>
    <dbReference type="NCBI Taxonomy" id="1141098"/>
    <lineage>
        <taxon>Eukaryota</taxon>
        <taxon>Fungi</taxon>
        <taxon>Dikarya</taxon>
        <taxon>Ascomycota</taxon>
        <taxon>Pezizomycotina</taxon>
        <taxon>Sordariomycetes</taxon>
        <taxon>Xylariomycetidae</taxon>
        <taxon>Amphisphaeriales</taxon>
        <taxon>Pseudomassariaceae</taxon>
        <taxon>Pseudomassariella</taxon>
    </lineage>
</organism>
<comment type="caution">
    <text evidence="14">The sequence shown here is derived from an EMBL/GenBank/DDBJ whole genome shotgun (WGS) entry which is preliminary data.</text>
</comment>
<feature type="region of interest" description="Disordered" evidence="11">
    <location>
        <begin position="270"/>
        <end position="329"/>
    </location>
</feature>
<keyword evidence="7" id="KW-0249">Electron transport</keyword>
<feature type="compositionally biased region" description="Basic and acidic residues" evidence="11">
    <location>
        <begin position="708"/>
        <end position="726"/>
    </location>
</feature>
<feature type="transmembrane region" description="Helical" evidence="12">
    <location>
        <begin position="103"/>
        <end position="124"/>
    </location>
</feature>
<keyword evidence="8 12" id="KW-1133">Transmembrane helix</keyword>
<evidence type="ECO:0000256" key="11">
    <source>
        <dbReference type="SAM" id="MobiDB-lite"/>
    </source>
</evidence>
<dbReference type="InParanoid" id="A0A1Y2EGH2"/>
<evidence type="ECO:0000313" key="15">
    <source>
        <dbReference type="Proteomes" id="UP000193689"/>
    </source>
</evidence>
<dbReference type="RefSeq" id="XP_040719845.1">
    <property type="nucleotide sequence ID" value="XM_040861734.1"/>
</dbReference>
<feature type="region of interest" description="Disordered" evidence="11">
    <location>
        <begin position="495"/>
        <end position="873"/>
    </location>
</feature>
<evidence type="ECO:0000256" key="1">
    <source>
        <dbReference type="ARBA" id="ARBA00001970"/>
    </source>
</evidence>
<feature type="transmembrane region" description="Helical" evidence="12">
    <location>
        <begin position="136"/>
        <end position="155"/>
    </location>
</feature>
<feature type="compositionally biased region" description="Basic and acidic residues" evidence="11">
    <location>
        <begin position="752"/>
        <end position="768"/>
    </location>
</feature>
<feature type="compositionally biased region" description="Polar residues" evidence="11">
    <location>
        <begin position="541"/>
        <end position="554"/>
    </location>
</feature>
<dbReference type="OrthoDB" id="19261at2759"/>
<feature type="compositionally biased region" description="Low complexity" evidence="11">
    <location>
        <begin position="666"/>
        <end position="683"/>
    </location>
</feature>
<keyword evidence="4" id="KW-0349">Heme</keyword>
<feature type="compositionally biased region" description="Basic and acidic residues" evidence="11">
    <location>
        <begin position="311"/>
        <end position="328"/>
    </location>
</feature>
<sequence length="873" mass="95941">MAPTDALSAPGTSSYESDTMVVGDGTWDFTKNTFLLPNLMGLNFETMRFNGMGNRFSTLTQYHSLVTAHGVLAVLTFLFIIPIAIFMARFYRGRTGFGVRMHAYLQILAVGFTTVVFILGWFAVGPNRSLTNPHHGIGVAIYTLILVQAIGGRLIRHIRKRSLRIMLHQWMGRIVALLGIAQIPLGLTLYGSPKYTFILFAVWMAILVLLYFVLQYRHEGYRDEFLVHGGRSEATRSRYDVSEHTEKKSSHGWLGPVAAGAGIWALLRGQKNRKERERSRSRSRSVSRSRSRSHVPEVLPPREGSRIGSRSRRDSVSYTDEKYSESPRKRGGIFSKILGIAGVVGAGTMAKKYADRRESRRYEGDSEYTSVANDTPSRHSKPKRYPRPPPTESAFSDDYTDLTRDERHGPLLPGPGDPVAAAAAISAAEPRPIRPVTPQRPTHAKPPLSSRIDSDYSSYDSYVSPSRRTEQPSGSGAGKGLLAGLGIGWLVNKMRGRKDKKAEEERFRVEEKRRESRHDPRYAGGAFMSPTRKPSRRHQSRTGGTTITTDSEFSSAIEPRPPGSGYGGPPMPPLGPAGAGSVPPIVPIPVPGRRSRSRSHSRHSRHSRSYSGSGLSKLEVIEPVDMPYIPPEPHGILHRDESGSESYMSAGGHPHRRHSSRRQRAGEQAAAEATATASALAAEEQSRQRRDRSRSRPPSQPVSVKVKHHDDRITLRRLTDEEAAREQRRRRRSASASSASGAESGGRRRYRRDSSSRRQAEEAAEHMTNEPLSPPTPAFAGGRRQTYAKDSAYYSGGAGPAPSGQAPVTPVHGNPTVSSIGSHGTWSAMSPSPSGPTGPSAAGSVSVSAADRRRRRRLERRDSRPAVGTVDFD</sequence>
<keyword evidence="6" id="KW-0479">Metal-binding</keyword>
<feature type="domain" description="Cytochrome b561" evidence="13">
    <location>
        <begin position="36"/>
        <end position="220"/>
    </location>
</feature>
<feature type="compositionally biased region" description="Basic residues" evidence="11">
    <location>
        <begin position="593"/>
        <end position="608"/>
    </location>
</feature>
<evidence type="ECO:0000256" key="9">
    <source>
        <dbReference type="ARBA" id="ARBA00023004"/>
    </source>
</evidence>
<feature type="compositionally biased region" description="Low complexity" evidence="11">
    <location>
        <begin position="827"/>
        <end position="849"/>
    </location>
</feature>
<name>A0A1Y2EGH2_9PEZI</name>
<dbReference type="Gene3D" id="1.20.120.1770">
    <property type="match status" value="1"/>
</dbReference>
<accession>A0A1Y2EGH2</accession>
<dbReference type="AlphaFoldDB" id="A0A1Y2EGH2"/>
<evidence type="ECO:0000256" key="8">
    <source>
        <dbReference type="ARBA" id="ARBA00022989"/>
    </source>
</evidence>
<keyword evidence="15" id="KW-1185">Reference proteome</keyword>
<feature type="region of interest" description="Disordered" evidence="11">
    <location>
        <begin position="352"/>
        <end position="482"/>
    </location>
</feature>
<dbReference type="GeneID" id="63777946"/>
<evidence type="ECO:0000256" key="10">
    <source>
        <dbReference type="ARBA" id="ARBA00023136"/>
    </source>
</evidence>
<comment type="subcellular location">
    <subcellularLocation>
        <location evidence="2">Membrane</location>
        <topology evidence="2">Multi-pass membrane protein</topology>
    </subcellularLocation>
</comment>
<comment type="cofactor">
    <cofactor evidence="1">
        <name>heme b</name>
        <dbReference type="ChEBI" id="CHEBI:60344"/>
    </cofactor>
</comment>
<reference evidence="14 15" key="1">
    <citation type="submission" date="2016-07" db="EMBL/GenBank/DDBJ databases">
        <title>Pervasive Adenine N6-methylation of Active Genes in Fungi.</title>
        <authorList>
            <consortium name="DOE Joint Genome Institute"/>
            <person name="Mondo S.J."/>
            <person name="Dannebaum R.O."/>
            <person name="Kuo R.C."/>
            <person name="Labutti K."/>
            <person name="Haridas S."/>
            <person name="Kuo A."/>
            <person name="Salamov A."/>
            <person name="Ahrendt S.R."/>
            <person name="Lipzen A."/>
            <person name="Sullivan W."/>
            <person name="Andreopoulos W.B."/>
            <person name="Clum A."/>
            <person name="Lindquist E."/>
            <person name="Daum C."/>
            <person name="Ramamoorthy G.K."/>
            <person name="Gryganskyi A."/>
            <person name="Culley D."/>
            <person name="Magnuson J.K."/>
            <person name="James T.Y."/>
            <person name="O'Malley M.A."/>
            <person name="Stajich J.E."/>
            <person name="Spatafora J.W."/>
            <person name="Visel A."/>
            <person name="Grigoriev I.V."/>
        </authorList>
    </citation>
    <scope>NUCLEOTIDE SEQUENCE [LARGE SCALE GENOMIC DNA]</scope>
    <source>
        <strain evidence="14 15">CBS 129021</strain>
    </source>
</reference>
<keyword evidence="3" id="KW-0813">Transport</keyword>
<evidence type="ECO:0000313" key="14">
    <source>
        <dbReference type="EMBL" id="ORY69895.1"/>
    </source>
</evidence>
<dbReference type="GO" id="GO:0016020">
    <property type="term" value="C:membrane"/>
    <property type="evidence" value="ECO:0007669"/>
    <property type="project" value="UniProtKB-SubCell"/>
</dbReference>
<dbReference type="PANTHER" id="PTHR15422:SF24">
    <property type="entry name" value="DOMON RELATED DOMAIN-CONTAINING PROTEIN"/>
    <property type="match status" value="1"/>
</dbReference>
<feature type="transmembrane region" description="Helical" evidence="12">
    <location>
        <begin position="333"/>
        <end position="350"/>
    </location>
</feature>
<evidence type="ECO:0000256" key="2">
    <source>
        <dbReference type="ARBA" id="ARBA00004141"/>
    </source>
</evidence>
<feature type="compositionally biased region" description="Low complexity" evidence="11">
    <location>
        <begin position="449"/>
        <end position="466"/>
    </location>
</feature>
<feature type="compositionally biased region" description="Basic and acidic residues" evidence="11">
    <location>
        <begin position="500"/>
        <end position="521"/>
    </location>
</feature>
<evidence type="ECO:0000256" key="4">
    <source>
        <dbReference type="ARBA" id="ARBA00022617"/>
    </source>
</evidence>
<evidence type="ECO:0000259" key="13">
    <source>
        <dbReference type="PROSITE" id="PS50939"/>
    </source>
</evidence>
<dbReference type="STRING" id="1141098.A0A1Y2EGH2"/>
<dbReference type="InterPro" id="IPR006593">
    <property type="entry name" value="Cyt_b561/ferric_Rdtase_TM"/>
</dbReference>
<dbReference type="PANTHER" id="PTHR15422">
    <property type="entry name" value="OS05G0565100 PROTEIN"/>
    <property type="match status" value="1"/>
</dbReference>
<dbReference type="GO" id="GO:0046872">
    <property type="term" value="F:metal ion binding"/>
    <property type="evidence" value="ECO:0007669"/>
    <property type="project" value="UniProtKB-KW"/>
</dbReference>
<dbReference type="Proteomes" id="UP000193689">
    <property type="component" value="Unassembled WGS sequence"/>
</dbReference>
<dbReference type="GO" id="GO:0020037">
    <property type="term" value="F:heme binding"/>
    <property type="evidence" value="ECO:0007669"/>
    <property type="project" value="TreeGrafter"/>
</dbReference>
<dbReference type="PROSITE" id="PS50939">
    <property type="entry name" value="CYTOCHROME_B561"/>
    <property type="match status" value="1"/>
</dbReference>
<feature type="compositionally biased region" description="Basic residues" evidence="11">
    <location>
        <begin position="281"/>
        <end position="293"/>
    </location>
</feature>
<feature type="compositionally biased region" description="Low complexity" evidence="11">
    <location>
        <begin position="791"/>
        <end position="807"/>
    </location>
</feature>
<evidence type="ECO:0000256" key="12">
    <source>
        <dbReference type="SAM" id="Phobius"/>
    </source>
</evidence>
<feature type="compositionally biased region" description="Polar residues" evidence="11">
    <location>
        <begin position="815"/>
        <end position="825"/>
    </location>
</feature>
<protein>
    <recommendedName>
        <fullName evidence="13">Cytochrome b561 domain-containing protein</fullName>
    </recommendedName>
</protein>
<dbReference type="SMART" id="SM00665">
    <property type="entry name" value="B561"/>
    <property type="match status" value="1"/>
</dbReference>
<dbReference type="CDD" id="cd08760">
    <property type="entry name" value="Cyt_b561_FRRS1_like"/>
    <property type="match status" value="1"/>
</dbReference>
<proteinExistence type="predicted"/>
<feature type="compositionally biased region" description="Low complexity" evidence="11">
    <location>
        <begin position="417"/>
        <end position="430"/>
    </location>
</feature>
<gene>
    <name evidence="14" type="ORF">BCR38DRAFT_454800</name>
</gene>
<evidence type="ECO:0000256" key="7">
    <source>
        <dbReference type="ARBA" id="ARBA00022982"/>
    </source>
</evidence>
<keyword evidence="5 12" id="KW-0812">Transmembrane</keyword>
<feature type="compositionally biased region" description="Basic residues" evidence="11">
    <location>
        <begin position="653"/>
        <end position="663"/>
    </location>
</feature>
<evidence type="ECO:0000256" key="6">
    <source>
        <dbReference type="ARBA" id="ARBA00022723"/>
    </source>
</evidence>
<keyword evidence="10 12" id="KW-0472">Membrane</keyword>
<evidence type="ECO:0000256" key="3">
    <source>
        <dbReference type="ARBA" id="ARBA00022448"/>
    </source>
</evidence>
<feature type="transmembrane region" description="Helical" evidence="12">
    <location>
        <begin position="167"/>
        <end position="189"/>
    </location>
</feature>
<feature type="transmembrane region" description="Helical" evidence="12">
    <location>
        <begin position="66"/>
        <end position="91"/>
    </location>
</feature>
<dbReference type="GO" id="GO:0140575">
    <property type="term" value="F:transmembrane monodehydroascorbate reductase activity"/>
    <property type="evidence" value="ECO:0007669"/>
    <property type="project" value="InterPro"/>
</dbReference>
<feature type="transmembrane region" description="Helical" evidence="12">
    <location>
        <begin position="195"/>
        <end position="214"/>
    </location>
</feature>